<dbReference type="GO" id="GO:0003735">
    <property type="term" value="F:structural constituent of ribosome"/>
    <property type="evidence" value="ECO:0007669"/>
    <property type="project" value="InterPro"/>
</dbReference>
<dbReference type="NCBIfam" id="TIGR00002">
    <property type="entry name" value="S16"/>
    <property type="match status" value="1"/>
</dbReference>
<dbReference type="PANTHER" id="PTHR12919:SF20">
    <property type="entry name" value="SMALL RIBOSOMAL SUBUNIT PROTEIN BS16M"/>
    <property type="match status" value="1"/>
</dbReference>
<accession>A0A2Z5T420</accession>
<name>A0A2Z5T420_9GAMM</name>
<dbReference type="PROSITE" id="PS00732">
    <property type="entry name" value="RIBOSOMAL_S16"/>
    <property type="match status" value="1"/>
</dbReference>
<evidence type="ECO:0000256" key="2">
    <source>
        <dbReference type="ARBA" id="ARBA00023274"/>
    </source>
</evidence>
<organism evidence="4 5">
    <name type="scientific">endosymbiont of Rhynchophorus ferrugineus</name>
    <dbReference type="NCBI Taxonomy" id="1972133"/>
    <lineage>
        <taxon>Bacteria</taxon>
        <taxon>Pseudomonadati</taxon>
        <taxon>Pseudomonadota</taxon>
        <taxon>Gammaproteobacteria</taxon>
        <taxon>Candidatus Nardonella</taxon>
    </lineage>
</organism>
<reference evidence="4 5" key="1">
    <citation type="journal article" date="2017" name="Proc. Natl. Acad. Sci. U.S.A.">
        <title>Small genome symbiont underlies cuticle hardness in beetles.</title>
        <authorList>
            <person name="Anbutsu H."/>
            <person name="Moriyama M."/>
            <person name="Nikoh N."/>
            <person name="Hosokawa T."/>
            <person name="Futahashi R."/>
            <person name="Tanahashi M."/>
            <person name="Meng X.Y."/>
            <person name="Kuriwada T."/>
            <person name="Mori N."/>
            <person name="Oshima K."/>
            <person name="Hattori M."/>
            <person name="Fujie M."/>
            <person name="Satoh N."/>
            <person name="Maeda T."/>
            <person name="Shigenobu S."/>
            <person name="Koga R."/>
            <person name="Fukatsu T."/>
        </authorList>
    </citation>
    <scope>NUCLEOTIDE SEQUENCE [LARGE SCALE GENOMIC DNA]</scope>
    <source>
        <strain evidence="4">NARRFE1</strain>
    </source>
</reference>
<dbReference type="OrthoDB" id="9807878at2"/>
<dbReference type="InterPro" id="IPR000307">
    <property type="entry name" value="Ribosomal_bS16"/>
</dbReference>
<sequence>MVKIRLSRFGRKKLPFYRIVVCDSRSPRDGKFIDKIGFYDPINNNVKIDILKVNKWIKNGAKMSNIVLNIYKKYIINSSK</sequence>
<dbReference type="InterPro" id="IPR020592">
    <property type="entry name" value="Ribosomal_bS16_CS"/>
</dbReference>
<dbReference type="Proteomes" id="UP000289537">
    <property type="component" value="Chromosome"/>
</dbReference>
<evidence type="ECO:0000256" key="1">
    <source>
        <dbReference type="ARBA" id="ARBA00022980"/>
    </source>
</evidence>
<evidence type="ECO:0000256" key="3">
    <source>
        <dbReference type="HAMAP-Rule" id="MF_00385"/>
    </source>
</evidence>
<protein>
    <recommendedName>
        <fullName evidence="3">Small ribosomal subunit protein bS16</fullName>
    </recommendedName>
</protein>
<dbReference type="GO" id="GO:0015935">
    <property type="term" value="C:small ribosomal subunit"/>
    <property type="evidence" value="ECO:0007669"/>
    <property type="project" value="TreeGrafter"/>
</dbReference>
<dbReference type="EMBL" id="AP018161">
    <property type="protein sequence ID" value="BBA85137.1"/>
    <property type="molecule type" value="Genomic_DNA"/>
</dbReference>
<dbReference type="PANTHER" id="PTHR12919">
    <property type="entry name" value="30S RIBOSOMAL PROTEIN S16"/>
    <property type="match status" value="1"/>
</dbReference>
<dbReference type="SUPFAM" id="SSF54565">
    <property type="entry name" value="Ribosomal protein S16"/>
    <property type="match status" value="1"/>
</dbReference>
<gene>
    <name evidence="3 4" type="primary">rpsP</name>
    <name evidence="4" type="ORF">NARRFE1_02020</name>
</gene>
<dbReference type="KEGG" id="eor:NARRFE1_02020"/>
<evidence type="ECO:0000313" key="4">
    <source>
        <dbReference type="EMBL" id="BBA85137.1"/>
    </source>
</evidence>
<dbReference type="HAMAP" id="MF_00385">
    <property type="entry name" value="Ribosomal_bS16"/>
    <property type="match status" value="1"/>
</dbReference>
<dbReference type="AlphaFoldDB" id="A0A2Z5T420"/>
<comment type="similarity">
    <text evidence="3">Belongs to the bacterial ribosomal protein bS16 family.</text>
</comment>
<dbReference type="Gene3D" id="3.30.1320.10">
    <property type="match status" value="1"/>
</dbReference>
<keyword evidence="5" id="KW-1185">Reference proteome</keyword>
<dbReference type="Pfam" id="PF00886">
    <property type="entry name" value="Ribosomal_S16"/>
    <property type="match status" value="1"/>
</dbReference>
<dbReference type="RefSeq" id="WP_148708484.1">
    <property type="nucleotide sequence ID" value="NZ_AP018161.1"/>
</dbReference>
<evidence type="ECO:0000313" key="5">
    <source>
        <dbReference type="Proteomes" id="UP000289537"/>
    </source>
</evidence>
<dbReference type="GO" id="GO:0005737">
    <property type="term" value="C:cytoplasm"/>
    <property type="evidence" value="ECO:0007669"/>
    <property type="project" value="UniProtKB-ARBA"/>
</dbReference>
<dbReference type="InterPro" id="IPR023803">
    <property type="entry name" value="Ribosomal_bS16_dom_sf"/>
</dbReference>
<proteinExistence type="inferred from homology"/>
<keyword evidence="2 3" id="KW-0687">Ribonucleoprotein</keyword>
<dbReference type="GO" id="GO:0006412">
    <property type="term" value="P:translation"/>
    <property type="evidence" value="ECO:0007669"/>
    <property type="project" value="UniProtKB-UniRule"/>
</dbReference>
<keyword evidence="1 3" id="KW-0689">Ribosomal protein</keyword>